<dbReference type="GO" id="GO:0003676">
    <property type="term" value="F:nucleic acid binding"/>
    <property type="evidence" value="ECO:0007669"/>
    <property type="project" value="InterPro"/>
</dbReference>
<organism evidence="1 2">
    <name type="scientific">Araneus ventricosus</name>
    <name type="common">Orbweaver spider</name>
    <name type="synonym">Epeira ventricosa</name>
    <dbReference type="NCBI Taxonomy" id="182803"/>
    <lineage>
        <taxon>Eukaryota</taxon>
        <taxon>Metazoa</taxon>
        <taxon>Ecdysozoa</taxon>
        <taxon>Arthropoda</taxon>
        <taxon>Chelicerata</taxon>
        <taxon>Arachnida</taxon>
        <taxon>Araneae</taxon>
        <taxon>Araneomorphae</taxon>
        <taxon>Entelegynae</taxon>
        <taxon>Araneoidea</taxon>
        <taxon>Araneidae</taxon>
        <taxon>Araneus</taxon>
    </lineage>
</organism>
<dbReference type="SUPFAM" id="SSF53098">
    <property type="entry name" value="Ribonuclease H-like"/>
    <property type="match status" value="1"/>
</dbReference>
<evidence type="ECO:0008006" key="3">
    <source>
        <dbReference type="Google" id="ProtNLM"/>
    </source>
</evidence>
<dbReference type="InterPro" id="IPR012337">
    <property type="entry name" value="RNaseH-like_sf"/>
</dbReference>
<dbReference type="OrthoDB" id="10030726at2759"/>
<dbReference type="PANTHER" id="PTHR38681">
    <property type="entry name" value="RETROVIRUS-RELATED POL POLYPROTEIN FROM TRANSPOSON 412-LIKE PROTEIN-RELATED"/>
    <property type="match status" value="1"/>
</dbReference>
<dbReference type="Proteomes" id="UP000499080">
    <property type="component" value="Unassembled WGS sequence"/>
</dbReference>
<reference evidence="1 2" key="1">
    <citation type="journal article" date="2019" name="Sci. Rep.">
        <title>Orb-weaving spider Araneus ventricosus genome elucidates the spidroin gene catalogue.</title>
        <authorList>
            <person name="Kono N."/>
            <person name="Nakamura H."/>
            <person name="Ohtoshi R."/>
            <person name="Moran D.A.P."/>
            <person name="Shinohara A."/>
            <person name="Yoshida Y."/>
            <person name="Fujiwara M."/>
            <person name="Mori M."/>
            <person name="Tomita M."/>
            <person name="Arakawa K."/>
        </authorList>
    </citation>
    <scope>NUCLEOTIDE SEQUENCE [LARGE SCALE GENOMIC DNA]</scope>
</reference>
<name>A0A4Y2LLK1_ARAVE</name>
<keyword evidence="2" id="KW-1185">Reference proteome</keyword>
<dbReference type="AlphaFoldDB" id="A0A4Y2LLK1"/>
<evidence type="ECO:0000313" key="2">
    <source>
        <dbReference type="Proteomes" id="UP000499080"/>
    </source>
</evidence>
<evidence type="ECO:0000313" key="1">
    <source>
        <dbReference type="EMBL" id="GBN15661.1"/>
    </source>
</evidence>
<dbReference type="Gene3D" id="3.30.420.10">
    <property type="entry name" value="Ribonuclease H-like superfamily/Ribonuclease H"/>
    <property type="match status" value="1"/>
</dbReference>
<comment type="caution">
    <text evidence="1">The sequence shown here is derived from an EMBL/GenBank/DDBJ whole genome shotgun (WGS) entry which is preliminary data.</text>
</comment>
<protein>
    <recommendedName>
        <fullName evidence="3">Integrase catalytic domain-containing protein</fullName>
    </recommendedName>
</protein>
<proteinExistence type="predicted"/>
<dbReference type="EMBL" id="BGPR01006050">
    <property type="protein sequence ID" value="GBN15661.1"/>
    <property type="molecule type" value="Genomic_DNA"/>
</dbReference>
<accession>A0A4Y2LLK1</accession>
<dbReference type="PANTHER" id="PTHR38681:SF1">
    <property type="entry name" value="RETROVIRUS-RELATED POL POLYPROTEIN FROM TRANSPOSON 412-LIKE PROTEIN"/>
    <property type="match status" value="1"/>
</dbReference>
<dbReference type="InterPro" id="IPR036397">
    <property type="entry name" value="RNaseH_sf"/>
</dbReference>
<sequence>MQVVYDKLGITKHQTLAFNPRGNDIVQRLNKTLIDSLSHLVSVKQEHWCEYLPLALMAHRNAFHTALKESPIFLVFGRDPVMPYHFIYSDKFRSYSDEPSYAQEWICKL</sequence>
<gene>
    <name evidence="1" type="ORF">AVEN_55905_1</name>
</gene>